<evidence type="ECO:0000313" key="2">
    <source>
        <dbReference type="Proteomes" id="UP001611383"/>
    </source>
</evidence>
<accession>A0ABY9WQW5</accession>
<reference evidence="1 2" key="1">
    <citation type="submission" date="2019-08" db="EMBL/GenBank/DDBJ databases">
        <title>Archangium and Cystobacter genomes.</title>
        <authorList>
            <person name="Chen I.-C.K."/>
            <person name="Wielgoss S."/>
        </authorList>
    </citation>
    <scope>NUCLEOTIDE SEQUENCE [LARGE SCALE GENOMIC DNA]</scope>
    <source>
        <strain evidence="1 2">Cbm 6</strain>
    </source>
</reference>
<evidence type="ECO:0008006" key="3">
    <source>
        <dbReference type="Google" id="ProtNLM"/>
    </source>
</evidence>
<protein>
    <recommendedName>
        <fullName evidence="3">Lipoprotein</fullName>
    </recommendedName>
</protein>
<dbReference type="EMBL" id="CP043494">
    <property type="protein sequence ID" value="WNG46202.1"/>
    <property type="molecule type" value="Genomic_DNA"/>
</dbReference>
<organism evidence="1 2">
    <name type="scientific">Archangium minus</name>
    <dbReference type="NCBI Taxonomy" id="83450"/>
    <lineage>
        <taxon>Bacteria</taxon>
        <taxon>Pseudomonadati</taxon>
        <taxon>Myxococcota</taxon>
        <taxon>Myxococcia</taxon>
        <taxon>Myxococcales</taxon>
        <taxon>Cystobacterineae</taxon>
        <taxon>Archangiaceae</taxon>
        <taxon>Archangium</taxon>
    </lineage>
</organism>
<proteinExistence type="predicted"/>
<evidence type="ECO:0000313" key="1">
    <source>
        <dbReference type="EMBL" id="WNG46202.1"/>
    </source>
</evidence>
<dbReference type="Proteomes" id="UP001611383">
    <property type="component" value="Chromosome"/>
</dbReference>
<gene>
    <name evidence="1" type="ORF">F0U60_20325</name>
</gene>
<keyword evidence="2" id="KW-1185">Reference proteome</keyword>
<sequence>MMGALLTTASTLQCPHGGAVQAMSSNNRAKAGGDFLVRASDTFTITGCTFAPGGAAHPCVRVQWVSTALRVKVLQDALLTMDSVGMCLAADNAPQGTVLISATQQRAKGL</sequence>
<name>A0ABY9WQW5_9BACT</name>